<dbReference type="EMBL" id="CP022601">
    <property type="protein sequence ID" value="AXJ12374.1"/>
    <property type="molecule type" value="Genomic_DNA"/>
</dbReference>
<accession>A0A345VI22</accession>
<gene>
    <name evidence="11" type="primary">neo</name>
    <name evidence="11" type="ORF">Sp14A_04410</name>
</gene>
<dbReference type="GO" id="GO:0046872">
    <property type="term" value="F:metal ion binding"/>
    <property type="evidence" value="ECO:0007669"/>
    <property type="project" value="UniProtKB-KW"/>
</dbReference>
<evidence type="ECO:0000313" key="12">
    <source>
        <dbReference type="Proteomes" id="UP000255411"/>
    </source>
</evidence>
<evidence type="ECO:0000256" key="2">
    <source>
        <dbReference type="ARBA" id="ARBA00022679"/>
    </source>
</evidence>
<dbReference type="Pfam" id="PF01636">
    <property type="entry name" value="APH"/>
    <property type="match status" value="1"/>
</dbReference>
<evidence type="ECO:0000256" key="4">
    <source>
        <dbReference type="ARBA" id="ARBA00022777"/>
    </source>
</evidence>
<evidence type="ECO:0000256" key="9">
    <source>
        <dbReference type="PIRSR" id="PIRSR000706-2"/>
    </source>
</evidence>
<dbReference type="InterPro" id="IPR002575">
    <property type="entry name" value="Aminoglycoside_PTrfase"/>
</dbReference>
<feature type="domain" description="Aminoglycoside phosphotransferase" evidence="10">
    <location>
        <begin position="51"/>
        <end position="251"/>
    </location>
</feature>
<proteinExistence type="inferred from homology"/>
<evidence type="ECO:0000313" key="11">
    <source>
        <dbReference type="EMBL" id="AXJ12374.1"/>
    </source>
</evidence>
<dbReference type="InterPro" id="IPR011009">
    <property type="entry name" value="Kinase-like_dom_sf"/>
</dbReference>
<keyword evidence="6 7" id="KW-0046">Antibiotic resistance</keyword>
<evidence type="ECO:0000256" key="7">
    <source>
        <dbReference type="PIRNR" id="PIRNR000706"/>
    </source>
</evidence>
<dbReference type="GO" id="GO:0005524">
    <property type="term" value="F:ATP binding"/>
    <property type="evidence" value="ECO:0007669"/>
    <property type="project" value="UniProtKB-KW"/>
</dbReference>
<keyword evidence="9" id="KW-0479">Metal-binding</keyword>
<dbReference type="InterPro" id="IPR024165">
    <property type="entry name" value="Kan/Strep_kinase"/>
</dbReference>
<dbReference type="GO" id="GO:0008910">
    <property type="term" value="F:kanamycin kinase activity"/>
    <property type="evidence" value="ECO:0007669"/>
    <property type="project" value="UniProtKB-EC"/>
</dbReference>
<organism evidence="11 12">
    <name type="scientific">Streptococcus pluranimalium</name>
    <dbReference type="NCBI Taxonomy" id="82348"/>
    <lineage>
        <taxon>Bacteria</taxon>
        <taxon>Bacillati</taxon>
        <taxon>Bacillota</taxon>
        <taxon>Bacilli</taxon>
        <taxon>Lactobacillales</taxon>
        <taxon>Streptococcaceae</taxon>
        <taxon>Streptococcus</taxon>
    </lineage>
</organism>
<dbReference type="GO" id="GO:0046677">
    <property type="term" value="P:response to antibiotic"/>
    <property type="evidence" value="ECO:0007669"/>
    <property type="project" value="UniProtKB-KW"/>
</dbReference>
<feature type="active site" description="Proton acceptor" evidence="8">
    <location>
        <position position="194"/>
    </location>
</feature>
<sequence length="271" mass="31598">MLPFYHFCYNKGMKNHDLSLNLSQIPQLLHQYLKNQKLRDVSSHSGALVLEVGNKYFLKIDIKGKLQEEAQLTKWFYQHQMAVEVIAYISTDRDYLLTRAALGFTATSFLNSPESICAILGQELRKLHHSKPDNFPDNNLLENYRQRVEKNYQMGLFYEKALLPMFRISSREEAFQLVEEKGNLLETNAFIHGDACLPNVILKDPQTFSCFIDWGLAGYSDKHIDIFWAIWSIKYNLKNDKYIDIFLDNYSRAEINWEILQIVAAHEAFGD</sequence>
<dbReference type="Proteomes" id="UP000255411">
    <property type="component" value="Chromosome"/>
</dbReference>
<comment type="similarity">
    <text evidence="1 7">Belongs to the aminoglycoside phosphotransferase family.</text>
</comment>
<keyword evidence="5 7" id="KW-0067">ATP-binding</keyword>
<reference evidence="11 12" key="1">
    <citation type="submission" date="2017-07" db="EMBL/GenBank/DDBJ databases">
        <title>Streptococcus pluranimalium as cause of bovine abortion.</title>
        <authorList>
            <person name="Rodriguez Campos S."/>
            <person name="Gobeli Brawand S."/>
            <person name="Brodard I."/>
            <person name="Rychener L."/>
            <person name="Perreten V."/>
        </authorList>
    </citation>
    <scope>NUCLEOTIDE SEQUENCE [LARGE SCALE GENOMIC DNA]</scope>
    <source>
        <strain evidence="11 12">14A0014</strain>
    </source>
</reference>
<evidence type="ECO:0000256" key="5">
    <source>
        <dbReference type="ARBA" id="ARBA00022840"/>
    </source>
</evidence>
<feature type="binding site" evidence="9">
    <location>
        <position position="213"/>
    </location>
    <ligand>
        <name>Mg(2+)</name>
        <dbReference type="ChEBI" id="CHEBI:18420"/>
    </ligand>
</feature>
<evidence type="ECO:0000256" key="6">
    <source>
        <dbReference type="ARBA" id="ARBA00023251"/>
    </source>
</evidence>
<dbReference type="Gene3D" id="3.90.1200.10">
    <property type="match status" value="1"/>
</dbReference>
<dbReference type="PIRSF" id="PIRSF000706">
    <property type="entry name" value="Kanamycin_kin"/>
    <property type="match status" value="1"/>
</dbReference>
<evidence type="ECO:0000259" key="10">
    <source>
        <dbReference type="Pfam" id="PF01636"/>
    </source>
</evidence>
<feature type="binding site" evidence="9">
    <location>
        <position position="199"/>
    </location>
    <ligand>
        <name>Mg(2+)</name>
        <dbReference type="ChEBI" id="CHEBI:18420"/>
    </ligand>
</feature>
<keyword evidence="3 7" id="KW-0547">Nucleotide-binding</keyword>
<dbReference type="Gene3D" id="3.30.200.20">
    <property type="entry name" value="Phosphorylase Kinase, domain 1"/>
    <property type="match status" value="1"/>
</dbReference>
<keyword evidence="2 7" id="KW-0808">Transferase</keyword>
<keyword evidence="4 7" id="KW-0418">Kinase</keyword>
<dbReference type="SUPFAM" id="SSF56112">
    <property type="entry name" value="Protein kinase-like (PK-like)"/>
    <property type="match status" value="1"/>
</dbReference>
<dbReference type="AlphaFoldDB" id="A0A345VI22"/>
<evidence type="ECO:0000256" key="1">
    <source>
        <dbReference type="ARBA" id="ARBA00006219"/>
    </source>
</evidence>
<name>A0A345VI22_9STRE</name>
<protein>
    <submittedName>
        <fullName evidence="11">Aminoglycoside 3'-phosphotransferase</fullName>
        <ecNumber evidence="11">2.7.1.95</ecNumber>
    </submittedName>
</protein>
<evidence type="ECO:0000256" key="3">
    <source>
        <dbReference type="ARBA" id="ARBA00022741"/>
    </source>
</evidence>
<evidence type="ECO:0000256" key="8">
    <source>
        <dbReference type="PIRSR" id="PIRSR000706-1"/>
    </source>
</evidence>
<dbReference type="EC" id="2.7.1.95" evidence="11"/>
<keyword evidence="9" id="KW-0460">Magnesium</keyword>